<dbReference type="OrthoDB" id="388278at2"/>
<gene>
    <name evidence="2" type="ORF">SHELI_v1c11460</name>
</gene>
<protein>
    <recommendedName>
        <fullName evidence="4">Lipoprotein</fullName>
    </recommendedName>
</protein>
<evidence type="ECO:0000313" key="3">
    <source>
        <dbReference type="Proteomes" id="UP000094378"/>
    </source>
</evidence>
<evidence type="ECO:0000256" key="1">
    <source>
        <dbReference type="SAM" id="SignalP"/>
    </source>
</evidence>
<evidence type="ECO:0008006" key="4">
    <source>
        <dbReference type="Google" id="ProtNLM"/>
    </source>
</evidence>
<evidence type="ECO:0000313" key="2">
    <source>
        <dbReference type="EMBL" id="AOG61093.1"/>
    </source>
</evidence>
<name>A0A1B3SMC8_9MOLU</name>
<dbReference type="KEGG" id="shj:SHELI_v1c11460"/>
<accession>A0A1B3SMC8</accession>
<feature type="chain" id="PRO_5008554097" description="Lipoprotein" evidence="1">
    <location>
        <begin position="21"/>
        <end position="800"/>
    </location>
</feature>
<dbReference type="EMBL" id="CP017015">
    <property type="protein sequence ID" value="AOG61093.1"/>
    <property type="molecule type" value="Genomic_DNA"/>
</dbReference>
<dbReference type="Proteomes" id="UP000094378">
    <property type="component" value="Chromosome"/>
</dbReference>
<keyword evidence="3" id="KW-1185">Reference proteome</keyword>
<sequence length="800" mass="89055">MKKLLYILSSVTFMSAPALGVISCSKKAASDPLSKDGPDEQAPDFDFDGNYTDLQNYMKTGAEVISRLLIASRHENLNFNINEILSAYLAPYPTVSNIPTAYKYKDKDVNLTTLINRYKNLLAPSIDKINGEGYAGVYASYIMGMYGDEFYRNFLEEGFFRDSFNLNGSSKLGLSTGDNNNAMGILQGLDKNLKLSNDQNRRNLAWGIQDTGALSNYLLKNGFDGGYPGGTSGTSGPLTTASENNFGTNGAGYLFYNSILANGSSKGNGLKEFNNKLISDKLSKNVKYSPAEKGKMIPSIDGKEFNKLGSSFAMTAGNLNLDGFINKFVALKDNVAQSDFGAETLLTMANYLTPFLINPANLTDMKVQGTAFSLLYNVQNAINIIQKDEKNEFKTFLTTKGFDRTILDTQINTITPLGIDSLTGPKEENVTVRRLYNVAESDKNQDALSNIKNISKFLKELNVFQNKLNEDDKKVFVDKFFKYDFTLGNGSIQKPAQKTPFAEAYKLIIDPSVGGSLSLGGLGETGWKNLVGENGNGASNLLNVISMAYNYLSEKDTEDLLTNIAENSYYGKGIFDLTRTDKINLMRTLGYDSSEKKFKNDTFLKRYYDLLTDKTIAGVTELNSVFESLKSSTDEKMKNIHENMIQYISSRDYWETSDTKISVTSPTETNNAKIEFTLNYKGVGDSESNADKQTTKVDVPENFNPYQTILANQKDFANSENLKSKIDTSKVSGVVLGEKQLNMTEDDIKKYDGFGNTYKNVNHKYKIVWQNISNNVEVPYWIIVDFKSYDSEGNEFFNIY</sequence>
<feature type="signal peptide" evidence="1">
    <location>
        <begin position="1"/>
        <end position="20"/>
    </location>
</feature>
<dbReference type="AlphaFoldDB" id="A0A1B3SMC8"/>
<organism evidence="2 3">
    <name type="scientific">Spiroplasma helicoides</name>
    <dbReference type="NCBI Taxonomy" id="216938"/>
    <lineage>
        <taxon>Bacteria</taxon>
        <taxon>Bacillati</taxon>
        <taxon>Mycoplasmatota</taxon>
        <taxon>Mollicutes</taxon>
        <taxon>Entomoplasmatales</taxon>
        <taxon>Spiroplasmataceae</taxon>
        <taxon>Spiroplasma</taxon>
    </lineage>
</organism>
<dbReference type="RefSeq" id="WP_069117548.1">
    <property type="nucleotide sequence ID" value="NZ_CP017015.1"/>
</dbReference>
<dbReference type="PROSITE" id="PS51257">
    <property type="entry name" value="PROKAR_LIPOPROTEIN"/>
    <property type="match status" value="1"/>
</dbReference>
<dbReference type="STRING" id="216938.SHELI_v1c11460"/>
<proteinExistence type="predicted"/>
<keyword evidence="1" id="KW-0732">Signal</keyword>
<reference evidence="2 3" key="1">
    <citation type="submission" date="2016-08" db="EMBL/GenBank/DDBJ databases">
        <title>Complete genome sequence of Spiroplasma helicoides TABS-2 (DSM 22551).</title>
        <authorList>
            <person name="Shen W.-Y."/>
            <person name="Lo W.-S."/>
            <person name="Lai Y.-C."/>
            <person name="Kuo C.-H."/>
        </authorList>
    </citation>
    <scope>NUCLEOTIDE SEQUENCE [LARGE SCALE GENOMIC DNA]</scope>
    <source>
        <strain evidence="2 3">TABS-2</strain>
    </source>
</reference>